<dbReference type="RefSeq" id="XP_056059672.1">
    <property type="nucleotide sequence ID" value="XM_056204302.1"/>
</dbReference>
<evidence type="ECO:0000313" key="3">
    <source>
        <dbReference type="Proteomes" id="UP001144673"/>
    </source>
</evidence>
<dbReference type="SMART" id="SM00558">
    <property type="entry name" value="JmjC"/>
    <property type="match status" value="1"/>
</dbReference>
<dbReference type="GeneID" id="80893578"/>
<protein>
    <recommendedName>
        <fullName evidence="1">JmjC domain-containing protein</fullName>
    </recommendedName>
</protein>
<dbReference type="PANTHER" id="PTHR12461">
    <property type="entry name" value="HYPOXIA-INDUCIBLE FACTOR 1 ALPHA INHIBITOR-RELATED"/>
    <property type="match status" value="1"/>
</dbReference>
<dbReference type="PANTHER" id="PTHR12461:SF101">
    <property type="entry name" value="TRNA WYBUTOSINE-SYNTHESIZING PROTEIN 4"/>
    <property type="match status" value="1"/>
</dbReference>
<dbReference type="InterPro" id="IPR003347">
    <property type="entry name" value="JmjC_dom"/>
</dbReference>
<comment type="caution">
    <text evidence="2">The sequence shown here is derived from an EMBL/GenBank/DDBJ whole genome shotgun (WGS) entry which is preliminary data.</text>
</comment>
<dbReference type="KEGG" id="amus:LMH87_006419"/>
<reference evidence="2" key="1">
    <citation type="journal article" date="2023" name="Access Microbiol">
        <title>De-novo genome assembly for Akanthomyces muscarius, a biocontrol agent of insect agricultural pests.</title>
        <authorList>
            <person name="Erdos Z."/>
            <person name="Studholme D.J."/>
            <person name="Raymond B."/>
            <person name="Sharma M."/>
        </authorList>
    </citation>
    <scope>NUCLEOTIDE SEQUENCE</scope>
    <source>
        <strain evidence="2">Ve6</strain>
    </source>
</reference>
<proteinExistence type="predicted"/>
<dbReference type="AlphaFoldDB" id="A0A9W8QQU7"/>
<sequence length="513" mass="57482">MSDPDLVCRNIKEILERYHEATLTLANANEGPVSPDASLRLDELEGEGMEDMLSRQANSLLQVYDAGKAGCSRDSAAFARIALRLKDVELASHARLYVYRFDQVPFRWRQIYSDAHILTTFHILLANLPWQRPFEEQKQGFLKSLDEVIARLDRALVTAGGGGRESWINQTMKMLHQAWERIEEPGLEGEFSSREPFGRPTLTRPCARHQGWDIDRFERYMEEGHAVAVNTGAVGPVPIVFTDLTRDDWPALRQRTWFRPDYLFRQTTGGRRLVPVEIGRSYVDAGWGQELLPFKDFLVRFIDRTLTSGDATAATAAAAADPAAASVAAQQTGYLAQHNLFEQIPALRNDILVPDLCWAAAPSQHPLTGAAKPKLPLPELNAWFGPPGTITPLHTDGYNNLLCQAVGAKYVRLYPPQADKYMRPMSSDENGVDMSNTSAIDLGAIEGWDGGPDADVSDDEETKKYIQEQRDSLEGVEYFECILEPGDTLLIPVGWWHCVRSLSVSFSVSFWWN</sequence>
<organism evidence="2 3">
    <name type="scientific">Akanthomyces muscarius</name>
    <name type="common">Entomopathogenic fungus</name>
    <name type="synonym">Lecanicillium muscarium</name>
    <dbReference type="NCBI Taxonomy" id="2231603"/>
    <lineage>
        <taxon>Eukaryota</taxon>
        <taxon>Fungi</taxon>
        <taxon>Dikarya</taxon>
        <taxon>Ascomycota</taxon>
        <taxon>Pezizomycotina</taxon>
        <taxon>Sordariomycetes</taxon>
        <taxon>Hypocreomycetidae</taxon>
        <taxon>Hypocreales</taxon>
        <taxon>Cordycipitaceae</taxon>
        <taxon>Akanthomyces</taxon>
    </lineage>
</organism>
<gene>
    <name evidence="2" type="ORF">LMH87_006419</name>
</gene>
<dbReference type="SUPFAM" id="SSF51197">
    <property type="entry name" value="Clavaminate synthase-like"/>
    <property type="match status" value="1"/>
</dbReference>
<accession>A0A9W8QQU7</accession>
<evidence type="ECO:0000259" key="1">
    <source>
        <dbReference type="PROSITE" id="PS51184"/>
    </source>
</evidence>
<dbReference type="EMBL" id="JAJHUN010000001">
    <property type="protein sequence ID" value="KAJ4164757.1"/>
    <property type="molecule type" value="Genomic_DNA"/>
</dbReference>
<dbReference type="InterPro" id="IPR041667">
    <property type="entry name" value="Cupin_8"/>
</dbReference>
<keyword evidence="3" id="KW-1185">Reference proteome</keyword>
<name>A0A9W8QQU7_AKAMU</name>
<dbReference type="Proteomes" id="UP001144673">
    <property type="component" value="Chromosome 1"/>
</dbReference>
<dbReference type="Pfam" id="PF13621">
    <property type="entry name" value="Cupin_8"/>
    <property type="match status" value="1"/>
</dbReference>
<feature type="domain" description="JmjC" evidence="1">
    <location>
        <begin position="333"/>
        <end position="513"/>
    </location>
</feature>
<evidence type="ECO:0000313" key="2">
    <source>
        <dbReference type="EMBL" id="KAJ4164757.1"/>
    </source>
</evidence>
<dbReference type="Gene3D" id="2.60.120.650">
    <property type="entry name" value="Cupin"/>
    <property type="match status" value="1"/>
</dbReference>
<dbReference type="PROSITE" id="PS51184">
    <property type="entry name" value="JMJC"/>
    <property type="match status" value="1"/>
</dbReference>